<feature type="compositionally biased region" description="Polar residues" evidence="1">
    <location>
        <begin position="519"/>
        <end position="534"/>
    </location>
</feature>
<feature type="compositionally biased region" description="Low complexity" evidence="1">
    <location>
        <begin position="188"/>
        <end position="219"/>
    </location>
</feature>
<name>A0A521F9D1_9EURY</name>
<evidence type="ECO:0000313" key="3">
    <source>
        <dbReference type="Proteomes" id="UP000319712"/>
    </source>
</evidence>
<feature type="region of interest" description="Disordered" evidence="1">
    <location>
        <begin position="512"/>
        <end position="551"/>
    </location>
</feature>
<feature type="region of interest" description="Disordered" evidence="1">
    <location>
        <begin position="339"/>
        <end position="360"/>
    </location>
</feature>
<feature type="compositionally biased region" description="Low complexity" evidence="1">
    <location>
        <begin position="70"/>
        <end position="86"/>
    </location>
</feature>
<dbReference type="EMBL" id="FXTD01000026">
    <property type="protein sequence ID" value="SMO92763.1"/>
    <property type="molecule type" value="Genomic_DNA"/>
</dbReference>
<evidence type="ECO:0000313" key="2">
    <source>
        <dbReference type="EMBL" id="SMO92763.1"/>
    </source>
</evidence>
<feature type="compositionally biased region" description="Polar residues" evidence="1">
    <location>
        <begin position="172"/>
        <end position="187"/>
    </location>
</feature>
<protein>
    <submittedName>
        <fullName evidence="2">Uncharacterized protein</fullName>
    </submittedName>
</protein>
<sequence>MSAESATDGDTITYEAPNGGENLSVELTGVENTKSMSTSSTVSGSESLTATVGGTTAPRNEEVTLTGVETTSSGSASLGTLSDGSTESVDVGGNQPAIDEGVTLTGVETITSDSASLGTLSDGESTSVSVDGNIDARSESVTITGTETTSSDSASGSLSDGGSTSVSVGGNQDPTGESVTLSATVDETSASESGSASGSETISLSHGTLSSTSGSISLTDQPPDSTPVFQAGSDFSSIDLGGGESVTRTFDTSNIDTVGEIVIYGNFETTDLTIEIDGQKLGTYSRDTQSSAEDETFTGTPIPVGSTADMTLSTDSSATIYIVEGFGADIQFTEGETSSVEISHPGGTDTIGPDGSTPIDVSSNPGSIEISPNYGSVDYSVSYTQRDGIRDITVDAGSSTITHSGPLDGSISESIDLSTGSETISASYSGSSSGLNYNAEWTEVTATEDPSVTVGGETISYSGILTDGETTTLSGGDLSPGSNSVSVSTNAGSTVTADASWTAVTATEDPSVTLGGETVSHSGILSQGESTTLSGGDLSPGSNSVSVSTNGGSQVTADASWTAVTATEDPSVTVDGSTISYSGVLGDGETYSESVDLSTGSQSLDVSTSGAVDTAVSWIEVTETIDPTVSLNGNAMSHDGVVAEGETVTLNGESAWIEEGTNTVDIALNDSSLIAGSPIPKVDVSLSHDIRES</sequence>
<dbReference type="AlphaFoldDB" id="A0A521F9D1"/>
<feature type="compositionally biased region" description="Low complexity" evidence="1">
    <location>
        <begin position="144"/>
        <end position="170"/>
    </location>
</feature>
<feature type="region of interest" description="Disordered" evidence="1">
    <location>
        <begin position="1"/>
        <end position="102"/>
    </location>
</feature>
<dbReference type="Proteomes" id="UP000319712">
    <property type="component" value="Unassembled WGS sequence"/>
</dbReference>
<evidence type="ECO:0000256" key="1">
    <source>
        <dbReference type="SAM" id="MobiDB-lite"/>
    </source>
</evidence>
<proteinExistence type="predicted"/>
<reference evidence="2 3" key="1">
    <citation type="submission" date="2017-05" db="EMBL/GenBank/DDBJ databases">
        <authorList>
            <person name="Varghese N."/>
            <person name="Submissions S."/>
        </authorList>
    </citation>
    <scope>NUCLEOTIDE SEQUENCE [LARGE SCALE GENOMIC DNA]</scope>
    <source>
        <strain evidence="2 3">DSM 19504</strain>
    </source>
</reference>
<gene>
    <name evidence="2" type="ORF">SAMN06264867_1261</name>
</gene>
<feature type="compositionally biased region" description="Low complexity" evidence="1">
    <location>
        <begin position="33"/>
        <end position="49"/>
    </location>
</feature>
<feature type="non-terminal residue" evidence="2">
    <location>
        <position position="693"/>
    </location>
</feature>
<keyword evidence="3" id="KW-1185">Reference proteome</keyword>
<feature type="region of interest" description="Disordered" evidence="1">
    <location>
        <begin position="114"/>
        <end position="250"/>
    </location>
</feature>
<feature type="compositionally biased region" description="Polar residues" evidence="1">
    <location>
        <begin position="1"/>
        <end position="10"/>
    </location>
</feature>
<feature type="compositionally biased region" description="Polar residues" evidence="1">
    <location>
        <begin position="114"/>
        <end position="130"/>
    </location>
</feature>
<organism evidence="2 3">
    <name type="scientific">Halorubrum cibi</name>
    <dbReference type="NCBI Taxonomy" id="413815"/>
    <lineage>
        <taxon>Archaea</taxon>
        <taxon>Methanobacteriati</taxon>
        <taxon>Methanobacteriota</taxon>
        <taxon>Stenosarchaea group</taxon>
        <taxon>Halobacteria</taxon>
        <taxon>Halobacteriales</taxon>
        <taxon>Haloferacaceae</taxon>
        <taxon>Halorubrum</taxon>
    </lineage>
</organism>
<accession>A0A521F9D1</accession>
<feature type="compositionally biased region" description="Low complexity" evidence="1">
    <location>
        <begin position="539"/>
        <end position="551"/>
    </location>
</feature>